<dbReference type="Gene3D" id="1.10.287.1490">
    <property type="match status" value="1"/>
</dbReference>
<reference evidence="3 4" key="1">
    <citation type="submission" date="2019-12" db="EMBL/GenBank/DDBJ databases">
        <title>Genomic-based taxomic classification of the family Erythrobacteraceae.</title>
        <authorList>
            <person name="Xu L."/>
        </authorList>
    </citation>
    <scope>NUCLEOTIDE SEQUENCE [LARGE SCALE GENOMIC DNA]</scope>
    <source>
        <strain evidence="3 4">S36</strain>
    </source>
</reference>
<keyword evidence="4" id="KW-1185">Reference proteome</keyword>
<dbReference type="PANTHER" id="PTHR35894">
    <property type="entry name" value="GENERAL SECRETION PATHWAY PROTEIN A-RELATED"/>
    <property type="match status" value="1"/>
</dbReference>
<dbReference type="Proteomes" id="UP000469430">
    <property type="component" value="Unassembled WGS sequence"/>
</dbReference>
<dbReference type="InterPro" id="IPR027417">
    <property type="entry name" value="P-loop_NTPase"/>
</dbReference>
<dbReference type="InterPro" id="IPR049945">
    <property type="entry name" value="AAA_22"/>
</dbReference>
<name>A0A6I4TZS2_9SPHN</name>
<dbReference type="RefSeq" id="WP_161391553.1">
    <property type="nucleotide sequence ID" value="NZ_JBHSCP010000001.1"/>
</dbReference>
<dbReference type="InterPro" id="IPR052026">
    <property type="entry name" value="ExeA_AAA_ATPase_DNA-bind"/>
</dbReference>
<dbReference type="GO" id="GO:0016887">
    <property type="term" value="F:ATP hydrolysis activity"/>
    <property type="evidence" value="ECO:0007669"/>
    <property type="project" value="InterPro"/>
</dbReference>
<dbReference type="InterPro" id="IPR003593">
    <property type="entry name" value="AAA+_ATPase"/>
</dbReference>
<dbReference type="Gene3D" id="3.40.50.300">
    <property type="entry name" value="P-loop containing nucleotide triphosphate hydrolases"/>
    <property type="match status" value="1"/>
</dbReference>
<evidence type="ECO:0000259" key="2">
    <source>
        <dbReference type="SMART" id="SM00382"/>
    </source>
</evidence>
<dbReference type="EMBL" id="WTYJ01000002">
    <property type="protein sequence ID" value="MXO99863.1"/>
    <property type="molecule type" value="Genomic_DNA"/>
</dbReference>
<protein>
    <submittedName>
        <fullName evidence="3">AAA family ATPase</fullName>
    </submittedName>
</protein>
<evidence type="ECO:0000313" key="4">
    <source>
        <dbReference type="Proteomes" id="UP000469430"/>
    </source>
</evidence>
<dbReference type="SMART" id="SM00382">
    <property type="entry name" value="AAA"/>
    <property type="match status" value="1"/>
</dbReference>
<feature type="compositionally biased region" description="Basic and acidic residues" evidence="1">
    <location>
        <begin position="284"/>
        <end position="294"/>
    </location>
</feature>
<dbReference type="OrthoDB" id="7828921at2"/>
<evidence type="ECO:0000256" key="1">
    <source>
        <dbReference type="SAM" id="MobiDB-lite"/>
    </source>
</evidence>
<dbReference type="AlphaFoldDB" id="A0A6I4TZS2"/>
<feature type="region of interest" description="Disordered" evidence="1">
    <location>
        <begin position="274"/>
        <end position="294"/>
    </location>
</feature>
<accession>A0A6I4TZS2</accession>
<gene>
    <name evidence="3" type="ORF">GRI97_12790</name>
</gene>
<comment type="caution">
    <text evidence="3">The sequence shown here is derived from an EMBL/GenBank/DDBJ whole genome shotgun (WGS) entry which is preliminary data.</text>
</comment>
<dbReference type="SUPFAM" id="SSF52540">
    <property type="entry name" value="P-loop containing nucleoside triphosphate hydrolases"/>
    <property type="match status" value="1"/>
</dbReference>
<dbReference type="PANTHER" id="PTHR35894:SF1">
    <property type="entry name" value="PHOSPHORIBULOKINASE _ URIDINE KINASE FAMILY"/>
    <property type="match status" value="1"/>
</dbReference>
<dbReference type="NCBIfam" id="TIGR03015">
    <property type="entry name" value="pepcterm_ATPase"/>
    <property type="match status" value="1"/>
</dbReference>
<feature type="domain" description="AAA+ ATPase" evidence="2">
    <location>
        <begin position="42"/>
        <end position="208"/>
    </location>
</feature>
<evidence type="ECO:0000313" key="3">
    <source>
        <dbReference type="EMBL" id="MXO99863.1"/>
    </source>
</evidence>
<proteinExistence type="predicted"/>
<sequence length="624" mass="68885">MFDDFYGLEGKPFQLTPDPEFYFRSITHRKALSYLGYGLAQGEGFIVITGEVGAGKSTLVAHMTTSVDRERLTVAQIVTSKLNEEEIIHVVAQSFGLDIEGHDKASALGAIEGLLHEEARAGRRCLLVVDESQNLSVDALEELRMLSNFQLGNHPLLQTLLLGQPEFRTTLQQHPSLEQLRQRVIAAHHLEPMEKGEIEPYIFHRLMKVGWNGNPAFDQRVFTEMYDASGGIPRRVNQIANRLLLLGAVEERSRIDSAMLKAVLEEMEGEKYFPQAAPAPMPRPDARQEFRSEPVEDPRIVPFAARVPAGAEEAVELGADHIASPAAEEPAPAVAQIDLEAIDAMLAERDSRIAELQRAVADIPPPSEPGVDAARIDMLLSDRDAQIAELRQALANIPAPTEAEIGFSQLDAMLTDRDAQIADLRDALANIPAPPAPEVERDQLDAMLAERDAQIAELRDALSNIPAPAPGIGLHQLHEMLADRDDQIAELRHALANIPAPAAPEFDRSQLDAMMADRDAQIAELREELANIPLPPAPEIERHQLDAMLAYRDTQITELQQAIVELSSDRDHALAAVVRPEIDAMQDQLARLDAKLVEQEQTIRQTLTMLIEWIEGESDQSRAA</sequence>
<dbReference type="Pfam" id="PF13401">
    <property type="entry name" value="AAA_22"/>
    <property type="match status" value="1"/>
</dbReference>
<organism evidence="3 4">
    <name type="scientific">Croceibacterium xixiisoli</name>
    <dbReference type="NCBI Taxonomy" id="1476466"/>
    <lineage>
        <taxon>Bacteria</taxon>
        <taxon>Pseudomonadati</taxon>
        <taxon>Pseudomonadota</taxon>
        <taxon>Alphaproteobacteria</taxon>
        <taxon>Sphingomonadales</taxon>
        <taxon>Erythrobacteraceae</taxon>
        <taxon>Croceibacterium</taxon>
    </lineage>
</organism>
<dbReference type="InterPro" id="IPR017466">
    <property type="entry name" value="XrtA-assoc_ATPase-like"/>
</dbReference>